<comment type="caution">
    <text evidence="2">The sequence shown here is derived from an EMBL/GenBank/DDBJ whole genome shotgun (WGS) entry which is preliminary data.</text>
</comment>
<keyword evidence="1" id="KW-0472">Membrane</keyword>
<protein>
    <submittedName>
        <fullName evidence="2">Uncharacterized protein</fullName>
    </submittedName>
</protein>
<reference evidence="2 3" key="1">
    <citation type="journal article" date="2015" name="Genome Biol. Evol.">
        <title>Comparative Genomics of a Bacterivorous Green Alga Reveals Evolutionary Causalities and Consequences of Phago-Mixotrophic Mode of Nutrition.</title>
        <authorList>
            <person name="Burns J.A."/>
            <person name="Paasch A."/>
            <person name="Narechania A."/>
            <person name="Kim E."/>
        </authorList>
    </citation>
    <scope>NUCLEOTIDE SEQUENCE [LARGE SCALE GENOMIC DNA]</scope>
    <source>
        <strain evidence="2 3">PLY_AMNH</strain>
    </source>
</reference>
<evidence type="ECO:0000313" key="2">
    <source>
        <dbReference type="EMBL" id="KAK3241200.1"/>
    </source>
</evidence>
<feature type="transmembrane region" description="Helical" evidence="1">
    <location>
        <begin position="7"/>
        <end position="29"/>
    </location>
</feature>
<dbReference type="EMBL" id="LGRX02033448">
    <property type="protein sequence ID" value="KAK3241200.1"/>
    <property type="molecule type" value="Genomic_DNA"/>
</dbReference>
<organism evidence="2 3">
    <name type="scientific">Cymbomonas tetramitiformis</name>
    <dbReference type="NCBI Taxonomy" id="36881"/>
    <lineage>
        <taxon>Eukaryota</taxon>
        <taxon>Viridiplantae</taxon>
        <taxon>Chlorophyta</taxon>
        <taxon>Pyramimonadophyceae</taxon>
        <taxon>Pyramimonadales</taxon>
        <taxon>Pyramimonadaceae</taxon>
        <taxon>Cymbomonas</taxon>
    </lineage>
</organism>
<sequence length="212" mass="23426">MQSLHKWILILASLQGVNLLFGVLVLRYMGPQPHSLEMALEHPTFNIPQQRADVTRPGSAFAASGVAQWRQWKAFRGMKLALRIQDAPSDIQRGLAKIMERYSTRFVTPSSSMAQSAVTIHFARTSYKKGTRHRAVSAVDDAGAVHVSYSKRSDAFRVLGHLITCAENAPFGATLGRSAAVAAGMQLQEELWVDMLALTGYNVVLIYMEVRP</sequence>
<keyword evidence="1" id="KW-1133">Transmembrane helix</keyword>
<gene>
    <name evidence="2" type="ORF">CYMTET_49016</name>
</gene>
<accession>A0AAE0BSB4</accession>
<dbReference type="AlphaFoldDB" id="A0AAE0BSB4"/>
<name>A0AAE0BSB4_9CHLO</name>
<keyword evidence="1" id="KW-0812">Transmembrane</keyword>
<evidence type="ECO:0000313" key="3">
    <source>
        <dbReference type="Proteomes" id="UP001190700"/>
    </source>
</evidence>
<dbReference type="Proteomes" id="UP001190700">
    <property type="component" value="Unassembled WGS sequence"/>
</dbReference>
<keyword evidence="3" id="KW-1185">Reference proteome</keyword>
<proteinExistence type="predicted"/>
<evidence type="ECO:0000256" key="1">
    <source>
        <dbReference type="SAM" id="Phobius"/>
    </source>
</evidence>